<feature type="disulfide bond" evidence="2">
    <location>
        <begin position="143"/>
        <end position="156"/>
    </location>
</feature>
<gene>
    <name evidence="5" type="ORF">RM574_15305</name>
</gene>
<dbReference type="Proteomes" id="UP001183607">
    <property type="component" value="Unassembled WGS sequence"/>
</dbReference>
<dbReference type="PANTHER" id="PTHR37981">
    <property type="entry name" value="LIPASE 2"/>
    <property type="match status" value="1"/>
</dbReference>
<feature type="active site" evidence="1">
    <location>
        <position position="280"/>
    </location>
</feature>
<dbReference type="InterPro" id="IPR037460">
    <property type="entry name" value="SEST-like"/>
</dbReference>
<feature type="chain" id="PRO_5044788617" evidence="3">
    <location>
        <begin position="40"/>
        <end position="299"/>
    </location>
</feature>
<keyword evidence="5" id="KW-0378">Hydrolase</keyword>
<evidence type="ECO:0000313" key="5">
    <source>
        <dbReference type="EMBL" id="MDT0416858.1"/>
    </source>
</evidence>
<dbReference type="AlphaFoldDB" id="A0ABD5E708"/>
<feature type="domain" description="SGNH hydrolase-type esterase" evidence="4">
    <location>
        <begin position="52"/>
        <end position="288"/>
    </location>
</feature>
<evidence type="ECO:0000256" key="3">
    <source>
        <dbReference type="SAM" id="SignalP"/>
    </source>
</evidence>
<dbReference type="RefSeq" id="WP_311677139.1">
    <property type="nucleotide sequence ID" value="NZ_JAVRER010000021.1"/>
</dbReference>
<dbReference type="Gene3D" id="3.40.50.1110">
    <property type="entry name" value="SGNH hydrolase"/>
    <property type="match status" value="1"/>
</dbReference>
<dbReference type="EC" id="3.1.-.-" evidence="5"/>
<evidence type="ECO:0000256" key="1">
    <source>
        <dbReference type="PIRSR" id="PIRSR637460-1"/>
    </source>
</evidence>
<dbReference type="PANTHER" id="PTHR37981:SF1">
    <property type="entry name" value="SGNH HYDROLASE-TYPE ESTERASE DOMAIN-CONTAINING PROTEIN"/>
    <property type="match status" value="1"/>
</dbReference>
<feature type="active site" description="Nucleophile" evidence="1">
    <location>
        <position position="56"/>
    </location>
</feature>
<name>A0ABD5E708_9ACTN</name>
<feature type="disulfide bond" evidence="2">
    <location>
        <begin position="211"/>
        <end position="260"/>
    </location>
</feature>
<feature type="disulfide bond" evidence="2">
    <location>
        <begin position="71"/>
        <end position="96"/>
    </location>
</feature>
<dbReference type="EMBL" id="JAVRER010000021">
    <property type="protein sequence ID" value="MDT0416858.1"/>
    <property type="molecule type" value="Genomic_DNA"/>
</dbReference>
<dbReference type="SUPFAM" id="SSF52266">
    <property type="entry name" value="SGNH hydrolase"/>
    <property type="match status" value="1"/>
</dbReference>
<sequence>MKARLKDSCRSPRSRAGAAAGAFVLALAAMVASGPSAHAAPDAATSGERYVALGDSYTSGPKLGTQVDTACARSDVNYPSLVAAALAPASFTDVSCGGADTRHMTGPQGEAPPQLDALSPDTTLVTLGIGGNDLDLPLLLGRCAVLGTLLPYGAPCRTSFTLLGKDEIDTRIDGVAPKVDAVLAEIQRRAPAARVLVVGYPVILPDDGGNCHDVVPMASGDAPWIRGKEKRFNAMLADRAAAHGAAYVDTYTPSVGHDLCRPAGTRWIEPADSATTAGLHPNEAGHRAAAADVLAALGR</sequence>
<keyword evidence="2" id="KW-1015">Disulfide bond</keyword>
<evidence type="ECO:0000259" key="4">
    <source>
        <dbReference type="Pfam" id="PF13472"/>
    </source>
</evidence>
<dbReference type="Pfam" id="PF13472">
    <property type="entry name" value="Lipase_GDSL_2"/>
    <property type="match status" value="1"/>
</dbReference>
<dbReference type="GO" id="GO:0016787">
    <property type="term" value="F:hydrolase activity"/>
    <property type="evidence" value="ECO:0007669"/>
    <property type="project" value="UniProtKB-KW"/>
</dbReference>
<dbReference type="InterPro" id="IPR036514">
    <property type="entry name" value="SGNH_hydro_sf"/>
</dbReference>
<accession>A0ABD5E708</accession>
<evidence type="ECO:0000313" key="6">
    <source>
        <dbReference type="Proteomes" id="UP001183607"/>
    </source>
</evidence>
<comment type="caution">
    <text evidence="5">The sequence shown here is derived from an EMBL/GenBank/DDBJ whole genome shotgun (WGS) entry which is preliminary data.</text>
</comment>
<proteinExistence type="predicted"/>
<protein>
    <submittedName>
        <fullName evidence="5">SGNH/GDSL hydrolase family protein</fullName>
        <ecNumber evidence="5">3.1.-.-</ecNumber>
    </submittedName>
</protein>
<evidence type="ECO:0000256" key="2">
    <source>
        <dbReference type="PIRSR" id="PIRSR637460-2"/>
    </source>
</evidence>
<organism evidence="5 6">
    <name type="scientific">Streptomyces evansiae</name>
    <dbReference type="NCBI Taxonomy" id="3075535"/>
    <lineage>
        <taxon>Bacteria</taxon>
        <taxon>Bacillati</taxon>
        <taxon>Actinomycetota</taxon>
        <taxon>Actinomycetes</taxon>
        <taxon>Kitasatosporales</taxon>
        <taxon>Streptomycetaceae</taxon>
        <taxon>Streptomyces</taxon>
    </lineage>
</organism>
<keyword evidence="3" id="KW-0732">Signal</keyword>
<dbReference type="CDD" id="cd01823">
    <property type="entry name" value="SEST_like"/>
    <property type="match status" value="1"/>
</dbReference>
<reference evidence="6" key="1">
    <citation type="submission" date="2023-07" db="EMBL/GenBank/DDBJ databases">
        <title>30 novel species of actinomycetes from the DSMZ collection.</title>
        <authorList>
            <person name="Nouioui I."/>
        </authorList>
    </citation>
    <scope>NUCLEOTIDE SEQUENCE [LARGE SCALE GENOMIC DNA]</scope>
    <source>
        <strain evidence="6">DSM 41982</strain>
    </source>
</reference>
<feature type="signal peptide" evidence="3">
    <location>
        <begin position="1"/>
        <end position="39"/>
    </location>
</feature>
<dbReference type="InterPro" id="IPR013830">
    <property type="entry name" value="SGNH_hydro"/>
</dbReference>